<evidence type="ECO:0000313" key="4">
    <source>
        <dbReference type="Proteomes" id="UP000297966"/>
    </source>
</evidence>
<dbReference type="RefSeq" id="WP_135177749.1">
    <property type="nucleotide sequence ID" value="NZ_SPQT01000025.1"/>
</dbReference>
<reference evidence="3 4" key="1">
    <citation type="submission" date="2019-03" db="EMBL/GenBank/DDBJ databases">
        <title>Bradyrhizobium diversity isolated from nodules of Chamaecrista fasciculata.</title>
        <authorList>
            <person name="Klepa M.S."/>
            <person name="Urquiaga M.O."/>
            <person name="Hungria M."/>
            <person name="Delamuta J.R."/>
        </authorList>
    </citation>
    <scope>NUCLEOTIDE SEQUENCE [LARGE SCALE GENOMIC DNA]</scope>
    <source>
        <strain evidence="3 4">CNPSo 3448</strain>
    </source>
</reference>
<keyword evidence="4" id="KW-1185">Reference proteome</keyword>
<dbReference type="CDD" id="cd00761">
    <property type="entry name" value="Glyco_tranf_GTA_type"/>
    <property type="match status" value="1"/>
</dbReference>
<evidence type="ECO:0000313" key="3">
    <source>
        <dbReference type="EMBL" id="TFV43130.1"/>
    </source>
</evidence>
<dbReference type="Proteomes" id="UP000297966">
    <property type="component" value="Unassembled WGS sequence"/>
</dbReference>
<evidence type="ECO:0000259" key="2">
    <source>
        <dbReference type="Pfam" id="PF00535"/>
    </source>
</evidence>
<dbReference type="PANTHER" id="PTHR43685">
    <property type="entry name" value="GLYCOSYLTRANSFERASE"/>
    <property type="match status" value="1"/>
</dbReference>
<dbReference type="InterPro" id="IPR029044">
    <property type="entry name" value="Nucleotide-diphossugar_trans"/>
</dbReference>
<dbReference type="AlphaFoldDB" id="A0A4Y9LHP5"/>
<keyword evidence="3" id="KW-0808">Transferase</keyword>
<dbReference type="SUPFAM" id="SSF53448">
    <property type="entry name" value="Nucleotide-diphospho-sugar transferases"/>
    <property type="match status" value="1"/>
</dbReference>
<comment type="caution">
    <text evidence="3">The sequence shown here is derived from an EMBL/GenBank/DDBJ whole genome shotgun (WGS) entry which is preliminary data.</text>
</comment>
<feature type="domain" description="Glycosyltransferase 2-like" evidence="2">
    <location>
        <begin position="14"/>
        <end position="174"/>
    </location>
</feature>
<name>A0A4Y9LHP5_9BRAD</name>
<gene>
    <name evidence="3" type="ORF">E4K65_33405</name>
</gene>
<evidence type="ECO:0000256" key="1">
    <source>
        <dbReference type="SAM" id="MobiDB-lite"/>
    </source>
</evidence>
<accession>A0A4Y9LHP5</accession>
<dbReference type="OrthoDB" id="9794124at2"/>
<dbReference type="InterPro" id="IPR050834">
    <property type="entry name" value="Glycosyltransf_2"/>
</dbReference>
<sequence>MARSQGVLTNKLVSIVVPAFNAADTIHDTVVSALNQTYRNIEIIIVDDGSSDWTKSVATTLMRGDSRVRYIYKQNGGVASARNRGIADAQGDFIATLDADDLWHPTKLERQLERFEASGPETALVYAWCCWIDDDGNVTGCAPPIRQEGSILAQMCLGNVVISGSNALIRREALVATGGFDESLRSRGGQGCEDWKLYLEIAERHEIAVVPEYLIGYRISPGSMSDDFRQMMRSRRMVEIEFSQAHPELAGQFARGEAILACSLALRAIEQGQFRDALELITKLSRSSLQTGIASLIWLLAGLTRRVLRWVQTGPRTPSSKFLSVSPHRNDQTRCSRSSN</sequence>
<feature type="region of interest" description="Disordered" evidence="1">
    <location>
        <begin position="315"/>
        <end position="340"/>
    </location>
</feature>
<dbReference type="PANTHER" id="PTHR43685:SF11">
    <property type="entry name" value="GLYCOSYLTRANSFERASE TAGX-RELATED"/>
    <property type="match status" value="1"/>
</dbReference>
<dbReference type="InterPro" id="IPR001173">
    <property type="entry name" value="Glyco_trans_2-like"/>
</dbReference>
<dbReference type="Pfam" id="PF00535">
    <property type="entry name" value="Glycos_transf_2"/>
    <property type="match status" value="1"/>
</dbReference>
<protein>
    <submittedName>
        <fullName evidence="3">Glycosyltransferase family 2 protein</fullName>
    </submittedName>
</protein>
<dbReference type="EMBL" id="SPQT01000025">
    <property type="protein sequence ID" value="TFV43130.1"/>
    <property type="molecule type" value="Genomic_DNA"/>
</dbReference>
<dbReference type="GO" id="GO:0016740">
    <property type="term" value="F:transferase activity"/>
    <property type="evidence" value="ECO:0007669"/>
    <property type="project" value="UniProtKB-KW"/>
</dbReference>
<proteinExistence type="predicted"/>
<dbReference type="Gene3D" id="3.90.550.10">
    <property type="entry name" value="Spore Coat Polysaccharide Biosynthesis Protein SpsA, Chain A"/>
    <property type="match status" value="1"/>
</dbReference>
<organism evidence="3 4">
    <name type="scientific">Bradyrhizobium niftali</name>
    <dbReference type="NCBI Taxonomy" id="2560055"/>
    <lineage>
        <taxon>Bacteria</taxon>
        <taxon>Pseudomonadati</taxon>
        <taxon>Pseudomonadota</taxon>
        <taxon>Alphaproteobacteria</taxon>
        <taxon>Hyphomicrobiales</taxon>
        <taxon>Nitrobacteraceae</taxon>
        <taxon>Bradyrhizobium</taxon>
    </lineage>
</organism>